<keyword evidence="1" id="KW-0812">Transmembrane</keyword>
<dbReference type="Pfam" id="PF06961">
    <property type="entry name" value="DUF1294"/>
    <property type="match status" value="1"/>
</dbReference>
<evidence type="ECO:0000313" key="3">
    <source>
        <dbReference type="Proteomes" id="UP000444185"/>
    </source>
</evidence>
<dbReference type="AlphaFoldDB" id="A0A844Y1K5"/>
<feature type="transmembrane region" description="Helical" evidence="1">
    <location>
        <begin position="36"/>
        <end position="55"/>
    </location>
</feature>
<name>A0A844Y1K5_9SPHN</name>
<protein>
    <submittedName>
        <fullName evidence="2">DUF1294 domain-containing protein</fullName>
    </submittedName>
</protein>
<organism evidence="2 3">
    <name type="scientific">Qipengyuania gaetbuli</name>
    <dbReference type="NCBI Taxonomy" id="266952"/>
    <lineage>
        <taxon>Bacteria</taxon>
        <taxon>Pseudomonadati</taxon>
        <taxon>Pseudomonadota</taxon>
        <taxon>Alphaproteobacteria</taxon>
        <taxon>Sphingomonadales</taxon>
        <taxon>Erythrobacteraceae</taxon>
        <taxon>Qipengyuania</taxon>
    </lineage>
</organism>
<dbReference type="Proteomes" id="UP000444185">
    <property type="component" value="Unassembled WGS sequence"/>
</dbReference>
<proteinExistence type="predicted"/>
<evidence type="ECO:0000256" key="1">
    <source>
        <dbReference type="SAM" id="Phobius"/>
    </source>
</evidence>
<feature type="transmembrane region" description="Helical" evidence="1">
    <location>
        <begin position="7"/>
        <end position="24"/>
    </location>
</feature>
<keyword evidence="3" id="KW-1185">Reference proteome</keyword>
<dbReference type="OrthoDB" id="72963at2"/>
<keyword evidence="1" id="KW-1133">Transmembrane helix</keyword>
<dbReference type="InterPro" id="IPR010718">
    <property type="entry name" value="DUF1294"/>
</dbReference>
<accession>A0A844Y1K5</accession>
<gene>
    <name evidence="2" type="ORF">GRI42_10370</name>
</gene>
<reference evidence="2 3" key="1">
    <citation type="submission" date="2019-12" db="EMBL/GenBank/DDBJ databases">
        <title>Genomic-based taxomic classification of the family Erythrobacteraceae.</title>
        <authorList>
            <person name="Xu L."/>
        </authorList>
    </citation>
    <scope>NUCLEOTIDE SEQUENCE [LARGE SCALE GENOMIC DNA]</scope>
    <source>
        <strain evidence="2 3">DSM 16225</strain>
    </source>
</reference>
<sequence length="115" mass="12649">MRLAEFVTYYLIAVNLVAFIAFGLDKARAENGSWRISEGTLLMWAFLGGSIGAYAGRSAFRHKTRKQPFCTMLHSIAFMHLLLVGLLQSAIWVGLGDRVNWGTGDGQSFASAYAN</sequence>
<feature type="transmembrane region" description="Helical" evidence="1">
    <location>
        <begin position="76"/>
        <end position="95"/>
    </location>
</feature>
<comment type="caution">
    <text evidence="2">The sequence shown here is derived from an EMBL/GenBank/DDBJ whole genome shotgun (WGS) entry which is preliminary data.</text>
</comment>
<keyword evidence="1" id="KW-0472">Membrane</keyword>
<dbReference type="EMBL" id="WTYF01000004">
    <property type="protein sequence ID" value="MXO51706.1"/>
    <property type="molecule type" value="Genomic_DNA"/>
</dbReference>
<evidence type="ECO:0000313" key="2">
    <source>
        <dbReference type="EMBL" id="MXO51706.1"/>
    </source>
</evidence>